<feature type="non-terminal residue" evidence="1">
    <location>
        <position position="1"/>
    </location>
</feature>
<sequence>LCRSQEHGDPGLRHPQSTITACLGHHTTVDRSKAGRGTGSQVHVCCTGEMDKFLRNLVPPMLLRHRTHR</sequence>
<protein>
    <submittedName>
        <fullName evidence="1">Predicted protein</fullName>
    </submittedName>
</protein>
<organism evidence="1">
    <name type="scientific">Hordeum vulgare subsp. vulgare</name>
    <name type="common">Domesticated barley</name>
    <dbReference type="NCBI Taxonomy" id="112509"/>
    <lineage>
        <taxon>Eukaryota</taxon>
        <taxon>Viridiplantae</taxon>
        <taxon>Streptophyta</taxon>
        <taxon>Embryophyta</taxon>
        <taxon>Tracheophyta</taxon>
        <taxon>Spermatophyta</taxon>
        <taxon>Magnoliopsida</taxon>
        <taxon>Liliopsida</taxon>
        <taxon>Poales</taxon>
        <taxon>Poaceae</taxon>
        <taxon>BOP clade</taxon>
        <taxon>Pooideae</taxon>
        <taxon>Triticodae</taxon>
        <taxon>Triticeae</taxon>
        <taxon>Hordeinae</taxon>
        <taxon>Hordeum</taxon>
    </lineage>
</organism>
<dbReference type="AlphaFoldDB" id="F2ELT0"/>
<reference evidence="1" key="1">
    <citation type="journal article" date="2011" name="Plant Physiol.">
        <title>Comprehensive sequence analysis of 24,783 barley full-length cDNAs derived from 12 clone libraries.</title>
        <authorList>
            <person name="Matsumoto T."/>
            <person name="Tanaka T."/>
            <person name="Sakai H."/>
            <person name="Amano N."/>
            <person name="Kanamori H."/>
            <person name="Kurita K."/>
            <person name="Kikuta A."/>
            <person name="Kamiya K."/>
            <person name="Yamamoto M."/>
            <person name="Ikawa H."/>
            <person name="Fujii N."/>
            <person name="Hori K."/>
            <person name="Itoh T."/>
            <person name="Sato K."/>
        </authorList>
    </citation>
    <scope>NUCLEOTIDE SEQUENCE</scope>
    <source>
        <tissue evidence="1">Seed</tissue>
    </source>
</reference>
<name>F2ELT0_HORVV</name>
<proteinExistence type="evidence at transcript level"/>
<evidence type="ECO:0000313" key="1">
    <source>
        <dbReference type="EMBL" id="BAK08302.1"/>
    </source>
</evidence>
<accession>F2ELT0</accession>
<dbReference type="EMBL" id="AK377108">
    <property type="protein sequence ID" value="BAK08302.1"/>
    <property type="molecule type" value="mRNA"/>
</dbReference>